<protein>
    <submittedName>
        <fullName evidence="2">Uncharacterized protein</fullName>
    </submittedName>
</protein>
<accession>A0A5D3KCG5</accession>
<feature type="transmembrane region" description="Helical" evidence="1">
    <location>
        <begin position="85"/>
        <end position="109"/>
    </location>
</feature>
<evidence type="ECO:0000313" key="3">
    <source>
        <dbReference type="Proteomes" id="UP000324758"/>
    </source>
</evidence>
<feature type="transmembrane region" description="Helical" evidence="1">
    <location>
        <begin position="12"/>
        <end position="40"/>
    </location>
</feature>
<sequence>MSERPISPRQLWWLAAGFTVWCSALVSLYGIHGIGCAFAWSTGSLRLSLAATLLAHLLVLGWMWRATGRAGLDSGFGETQAFLQWVVLGTLITSLVATVLTFGPALLLATCI</sequence>
<keyword evidence="1" id="KW-0812">Transmembrane</keyword>
<evidence type="ECO:0000313" key="2">
    <source>
        <dbReference type="EMBL" id="TYL86656.1"/>
    </source>
</evidence>
<dbReference type="EMBL" id="VSSS01000078">
    <property type="protein sequence ID" value="TYL86656.1"/>
    <property type="molecule type" value="Genomic_DNA"/>
</dbReference>
<name>A0A5D3KCG5_9BRAD</name>
<dbReference type="Proteomes" id="UP000324758">
    <property type="component" value="Unassembled WGS sequence"/>
</dbReference>
<reference evidence="2 3" key="1">
    <citation type="submission" date="2019-08" db="EMBL/GenBank/DDBJ databases">
        <title>Bradyrhizobium hipponensis sp. nov., a rhizobium isolated from a Lupinus angustifolius root nodule in Tunisia.</title>
        <authorList>
            <person name="Off K."/>
            <person name="Rejili M."/>
            <person name="Mars M."/>
            <person name="Brachmann A."/>
            <person name="Marin M."/>
        </authorList>
    </citation>
    <scope>NUCLEOTIDE SEQUENCE [LARGE SCALE GENOMIC DNA]</scope>
    <source>
        <strain evidence="2 3">CTAW71</strain>
    </source>
</reference>
<dbReference type="AlphaFoldDB" id="A0A5D3KCG5"/>
<organism evidence="2 3">
    <name type="scientific">Bradyrhizobium rifense</name>
    <dbReference type="NCBI Taxonomy" id="515499"/>
    <lineage>
        <taxon>Bacteria</taxon>
        <taxon>Pseudomonadati</taxon>
        <taxon>Pseudomonadota</taxon>
        <taxon>Alphaproteobacteria</taxon>
        <taxon>Hyphomicrobiales</taxon>
        <taxon>Nitrobacteraceae</taxon>
        <taxon>Bradyrhizobium</taxon>
    </lineage>
</organism>
<comment type="caution">
    <text evidence="2">The sequence shown here is derived from an EMBL/GenBank/DDBJ whole genome shotgun (WGS) entry which is preliminary data.</text>
</comment>
<dbReference type="OrthoDB" id="7277252at2"/>
<keyword evidence="1" id="KW-0472">Membrane</keyword>
<feature type="transmembrane region" description="Helical" evidence="1">
    <location>
        <begin position="47"/>
        <end position="65"/>
    </location>
</feature>
<keyword evidence="1" id="KW-1133">Transmembrane helix</keyword>
<proteinExistence type="predicted"/>
<evidence type="ECO:0000256" key="1">
    <source>
        <dbReference type="SAM" id="Phobius"/>
    </source>
</evidence>
<gene>
    <name evidence="2" type="ORF">FXB40_41410</name>
</gene>
<keyword evidence="3" id="KW-1185">Reference proteome</keyword>